<evidence type="ECO:0000313" key="3">
    <source>
        <dbReference type="Proteomes" id="UP000011728"/>
    </source>
</evidence>
<keyword evidence="1" id="KW-0472">Membrane</keyword>
<proteinExistence type="predicted"/>
<dbReference type="eggNOG" id="ENOG5032F20">
    <property type="taxonomic scope" value="Bacteria"/>
</dbReference>
<dbReference type="Proteomes" id="UP000011728">
    <property type="component" value="Chromosome"/>
</dbReference>
<keyword evidence="3" id="KW-1185">Reference proteome</keyword>
<name>M1LTJ7_9CLOT</name>
<dbReference type="NCBIfam" id="TIGR04370">
    <property type="entry name" value="glyco_rpt_poly"/>
    <property type="match status" value="1"/>
</dbReference>
<dbReference type="KEGG" id="csr:Cspa_c25800"/>
<feature type="transmembrane region" description="Helical" evidence="1">
    <location>
        <begin position="28"/>
        <end position="46"/>
    </location>
</feature>
<dbReference type="STRING" id="36745.CLSAP_23990"/>
<keyword evidence="1" id="KW-0812">Transmembrane</keyword>
<feature type="transmembrane region" description="Helical" evidence="1">
    <location>
        <begin position="126"/>
        <end position="143"/>
    </location>
</feature>
<feature type="transmembrane region" description="Helical" evidence="1">
    <location>
        <begin position="192"/>
        <end position="208"/>
    </location>
</feature>
<feature type="transmembrane region" description="Helical" evidence="1">
    <location>
        <begin position="163"/>
        <end position="180"/>
    </location>
</feature>
<gene>
    <name evidence="2" type="ORF">Cspa_c25800</name>
</gene>
<feature type="transmembrane region" description="Helical" evidence="1">
    <location>
        <begin position="214"/>
        <end position="231"/>
    </location>
</feature>
<evidence type="ECO:0000313" key="2">
    <source>
        <dbReference type="EMBL" id="AGF56345.1"/>
    </source>
</evidence>
<sequence length="444" mass="51817">MIYILLFTMILFLVLSYRVFDRDIISPSVIVCIMFIICITFATYNIDNWGIDYQFKTYMILFLGLLSFIITGIIINYACKISLRKKINKNYNNELKLYYLDKKIMFIFLVIDIGTTFFYFKEVYRISLLAGNDLGYLGMMSYYRGYVAYNSLAEGIPTLLTEFVKLCTALGFVSIYIFIYNSIIKRDFKRDGYLIIFILLTMIQTVLGGGRGTILWLFSTAFVASYITVMRKRNWKGYINSKYIKDGILILIVLLFGFYFLKNLIRIFNTTDSIVDYISAYAGGSIQLFDLYIKDPILPSKLVGQESFVGIYNTLDKLGFMDIASFYPNNSNLEFRLSNGISIGNVYGAFRRYYHDFGIVGVCGLQMICSAFYHIYYNKIRTFNKSHKSDFYILLYSYLTYHLFMMPIDDIFFKNFISLNCITTVILLYVVYHIMSNVKIKLMR</sequence>
<feature type="transmembrane region" description="Helical" evidence="1">
    <location>
        <begin position="243"/>
        <end position="261"/>
    </location>
</feature>
<evidence type="ECO:0008006" key="4">
    <source>
        <dbReference type="Google" id="ProtNLM"/>
    </source>
</evidence>
<protein>
    <recommendedName>
        <fullName evidence="4">Oligosaccharide repeat unit polymerase</fullName>
    </recommendedName>
</protein>
<feature type="transmembrane region" description="Helical" evidence="1">
    <location>
        <begin position="389"/>
        <end position="406"/>
    </location>
</feature>
<organism evidence="2 3">
    <name type="scientific">Clostridium saccharoperbutylacetonicum N1-4(HMT)</name>
    <dbReference type="NCBI Taxonomy" id="931276"/>
    <lineage>
        <taxon>Bacteria</taxon>
        <taxon>Bacillati</taxon>
        <taxon>Bacillota</taxon>
        <taxon>Clostridia</taxon>
        <taxon>Eubacteriales</taxon>
        <taxon>Clostridiaceae</taxon>
        <taxon>Clostridium</taxon>
    </lineage>
</organism>
<feature type="transmembrane region" description="Helical" evidence="1">
    <location>
        <begin position="412"/>
        <end position="435"/>
    </location>
</feature>
<dbReference type="AlphaFoldDB" id="M1LTJ7"/>
<feature type="transmembrane region" description="Helical" evidence="1">
    <location>
        <begin position="58"/>
        <end position="78"/>
    </location>
</feature>
<dbReference type="HOGENOM" id="CLU_050015_0_0_9"/>
<accession>M1LTJ7</accession>
<dbReference type="EMBL" id="CP004121">
    <property type="protein sequence ID" value="AGF56345.1"/>
    <property type="molecule type" value="Genomic_DNA"/>
</dbReference>
<keyword evidence="1" id="KW-1133">Transmembrane helix</keyword>
<feature type="transmembrane region" description="Helical" evidence="1">
    <location>
        <begin position="357"/>
        <end position="377"/>
    </location>
</feature>
<reference evidence="2 3" key="1">
    <citation type="submission" date="2013-02" db="EMBL/GenBank/DDBJ databases">
        <title>Genome sequence of Clostridium saccharoperbutylacetonicum N1-4(HMT).</title>
        <authorList>
            <person name="Poehlein A."/>
            <person name="Daniel R."/>
        </authorList>
    </citation>
    <scope>NUCLEOTIDE SEQUENCE [LARGE SCALE GENOMIC DNA]</scope>
    <source>
        <strain evidence="3">N1-4(HMT)</strain>
    </source>
</reference>
<dbReference type="PATRIC" id="fig|931276.5.peg.2586"/>
<evidence type="ECO:0000256" key="1">
    <source>
        <dbReference type="SAM" id="Phobius"/>
    </source>
</evidence>
<feature type="transmembrane region" description="Helical" evidence="1">
    <location>
        <begin position="98"/>
        <end position="119"/>
    </location>
</feature>